<keyword evidence="1" id="KW-0004">4Fe-4S</keyword>
<name>A0A2H0LVX4_9BACT</name>
<keyword evidence="6" id="KW-0378">Hydrolase</keyword>
<dbReference type="CDD" id="cd00056">
    <property type="entry name" value="ENDO3c"/>
    <property type="match status" value="1"/>
</dbReference>
<keyword evidence="6" id="KW-0540">Nuclease</keyword>
<dbReference type="GO" id="GO:0004519">
    <property type="term" value="F:endonuclease activity"/>
    <property type="evidence" value="ECO:0007669"/>
    <property type="project" value="UniProtKB-KW"/>
</dbReference>
<evidence type="ECO:0000256" key="2">
    <source>
        <dbReference type="ARBA" id="ARBA00022723"/>
    </source>
</evidence>
<dbReference type="SUPFAM" id="SSF48150">
    <property type="entry name" value="DNA-glycosylase"/>
    <property type="match status" value="1"/>
</dbReference>
<dbReference type="EMBL" id="PCWA01000097">
    <property type="protein sequence ID" value="PIQ88548.1"/>
    <property type="molecule type" value="Genomic_DNA"/>
</dbReference>
<dbReference type="PANTHER" id="PTHR10359:SF19">
    <property type="entry name" value="DNA REPAIR GLYCOSYLASE MJ1434-RELATED"/>
    <property type="match status" value="1"/>
</dbReference>
<evidence type="ECO:0000256" key="3">
    <source>
        <dbReference type="ARBA" id="ARBA00023004"/>
    </source>
</evidence>
<dbReference type="GO" id="GO:0046872">
    <property type="term" value="F:metal ion binding"/>
    <property type="evidence" value="ECO:0007669"/>
    <property type="project" value="UniProtKB-KW"/>
</dbReference>
<dbReference type="Gene3D" id="1.10.1670.10">
    <property type="entry name" value="Helix-hairpin-Helix base-excision DNA repair enzymes (C-terminal)"/>
    <property type="match status" value="1"/>
</dbReference>
<evidence type="ECO:0000313" key="7">
    <source>
        <dbReference type="Proteomes" id="UP000229641"/>
    </source>
</evidence>
<dbReference type="GO" id="GO:0051539">
    <property type="term" value="F:4 iron, 4 sulfur cluster binding"/>
    <property type="evidence" value="ECO:0007669"/>
    <property type="project" value="UniProtKB-KW"/>
</dbReference>
<dbReference type="AlphaFoldDB" id="A0A2H0LVX4"/>
<keyword evidence="6" id="KW-0255">Endonuclease</keyword>
<dbReference type="InterPro" id="IPR023170">
    <property type="entry name" value="HhH_base_excis_C"/>
</dbReference>
<evidence type="ECO:0000256" key="1">
    <source>
        <dbReference type="ARBA" id="ARBA00022485"/>
    </source>
</evidence>
<evidence type="ECO:0000259" key="5">
    <source>
        <dbReference type="SMART" id="SM00478"/>
    </source>
</evidence>
<dbReference type="GO" id="GO:0006284">
    <property type="term" value="P:base-excision repair"/>
    <property type="evidence" value="ECO:0007669"/>
    <property type="project" value="InterPro"/>
</dbReference>
<sequence length="215" mass="24725">MNKKKRLNEIYKRLFSYFGRQYWWPGNSKFEIVLGAILTQNTNWINVEKAINNLKKGKALSAKKVFDMPIDKLALMIKPAGYFNLKAKRLKNFINLLFAEYAGRLSALFNQDLTALRQSLLSVNGIGEETADSIILYAAGLPVFVVDAYTKRVFSRHKFIAHSASYAETQKFFMENLSGNVRMFNEFHALIVRLGKEFCLKNKPRCGLCPIRRKV</sequence>
<organism evidence="6 7">
    <name type="scientific">Candidatus Ghiorseimicrobium undicola</name>
    <dbReference type="NCBI Taxonomy" id="1974746"/>
    <lineage>
        <taxon>Bacteria</taxon>
        <taxon>Pseudomonadati</taxon>
        <taxon>Candidatus Omnitrophota</taxon>
        <taxon>Candidatus Ghiorseimicrobium</taxon>
    </lineage>
</organism>
<gene>
    <name evidence="6" type="ORF">COV72_07940</name>
</gene>
<dbReference type="InterPro" id="IPR003265">
    <property type="entry name" value="HhH-GPD_domain"/>
</dbReference>
<reference evidence="6 7" key="1">
    <citation type="submission" date="2017-09" db="EMBL/GenBank/DDBJ databases">
        <title>Depth-based differentiation of microbial function through sediment-hosted aquifers and enrichment of novel symbionts in the deep terrestrial subsurface.</title>
        <authorList>
            <person name="Probst A.J."/>
            <person name="Ladd B."/>
            <person name="Jarett J.K."/>
            <person name="Geller-Mcgrath D.E."/>
            <person name="Sieber C.M."/>
            <person name="Emerson J.B."/>
            <person name="Anantharaman K."/>
            <person name="Thomas B.C."/>
            <person name="Malmstrom R."/>
            <person name="Stieglmeier M."/>
            <person name="Klingl A."/>
            <person name="Woyke T."/>
            <person name="Ryan C.M."/>
            <person name="Banfield J.F."/>
        </authorList>
    </citation>
    <scope>NUCLEOTIDE SEQUENCE [LARGE SCALE GENOMIC DNA]</scope>
    <source>
        <strain evidence="6">CG11_big_fil_rev_8_21_14_0_20_42_13</strain>
    </source>
</reference>
<dbReference type="Proteomes" id="UP000229641">
    <property type="component" value="Unassembled WGS sequence"/>
</dbReference>
<keyword evidence="2" id="KW-0479">Metal-binding</keyword>
<feature type="domain" description="HhH-GPD" evidence="5">
    <location>
        <begin position="38"/>
        <end position="197"/>
    </location>
</feature>
<comment type="caution">
    <text evidence="6">The sequence shown here is derived from an EMBL/GenBank/DDBJ whole genome shotgun (WGS) entry which is preliminary data.</text>
</comment>
<evidence type="ECO:0000256" key="4">
    <source>
        <dbReference type="ARBA" id="ARBA00023014"/>
    </source>
</evidence>
<accession>A0A2H0LVX4</accession>
<keyword evidence="3" id="KW-0408">Iron</keyword>
<dbReference type="SMART" id="SM00478">
    <property type="entry name" value="ENDO3c"/>
    <property type="match status" value="1"/>
</dbReference>
<keyword evidence="4" id="KW-0411">Iron-sulfur</keyword>
<dbReference type="PIRSF" id="PIRSF001435">
    <property type="entry name" value="Nth"/>
    <property type="match status" value="1"/>
</dbReference>
<dbReference type="InterPro" id="IPR011257">
    <property type="entry name" value="DNA_glycosylase"/>
</dbReference>
<proteinExistence type="predicted"/>
<dbReference type="Pfam" id="PF00730">
    <property type="entry name" value="HhH-GPD"/>
    <property type="match status" value="1"/>
</dbReference>
<protein>
    <submittedName>
        <fullName evidence="6">Endonuclease</fullName>
    </submittedName>
</protein>
<dbReference type="Gene3D" id="1.10.340.30">
    <property type="entry name" value="Hypothetical protein, domain 2"/>
    <property type="match status" value="1"/>
</dbReference>
<evidence type="ECO:0000313" key="6">
    <source>
        <dbReference type="EMBL" id="PIQ88548.1"/>
    </source>
</evidence>
<dbReference type="PANTHER" id="PTHR10359">
    <property type="entry name" value="A/G-SPECIFIC ADENINE GLYCOSYLASE/ENDONUCLEASE III"/>
    <property type="match status" value="1"/>
</dbReference>